<dbReference type="SUPFAM" id="SSF46955">
    <property type="entry name" value="Putative DNA-binding domain"/>
    <property type="match status" value="1"/>
</dbReference>
<dbReference type="FunFam" id="2.40.50.140:FF:000045">
    <property type="entry name" value="Phenylalanine--tRNA ligase beta subunit"/>
    <property type="match status" value="1"/>
</dbReference>
<dbReference type="GO" id="GO:0000287">
    <property type="term" value="F:magnesium ion binding"/>
    <property type="evidence" value="ECO:0007669"/>
    <property type="project" value="UniProtKB-UniRule"/>
</dbReference>
<evidence type="ECO:0000256" key="10">
    <source>
        <dbReference type="ARBA" id="ARBA00022842"/>
    </source>
</evidence>
<dbReference type="PROSITE" id="PS51447">
    <property type="entry name" value="FDX_ACB"/>
    <property type="match status" value="1"/>
</dbReference>
<evidence type="ECO:0000259" key="19">
    <source>
        <dbReference type="PROSITE" id="PS51483"/>
    </source>
</evidence>
<evidence type="ECO:0000256" key="9">
    <source>
        <dbReference type="ARBA" id="ARBA00022840"/>
    </source>
</evidence>
<dbReference type="SMART" id="SM00896">
    <property type="entry name" value="FDX-ACB"/>
    <property type="match status" value="1"/>
</dbReference>
<dbReference type="InterPro" id="IPR033714">
    <property type="entry name" value="tRNA_bind_bactPheRS"/>
</dbReference>
<keyword evidence="7 15" id="KW-0479">Metal-binding</keyword>
<dbReference type="InterPro" id="IPR005121">
    <property type="entry name" value="Fdx_antiC-bd"/>
</dbReference>
<dbReference type="EC" id="6.1.1.20" evidence="15"/>
<evidence type="ECO:0000256" key="2">
    <source>
        <dbReference type="ARBA" id="ARBA00008653"/>
    </source>
</evidence>
<dbReference type="InterPro" id="IPR002547">
    <property type="entry name" value="tRNA-bd_dom"/>
</dbReference>
<dbReference type="Pfam" id="PF03483">
    <property type="entry name" value="B3_4"/>
    <property type="match status" value="1"/>
</dbReference>
<accession>A0A936NET0</accession>
<evidence type="ECO:0000256" key="6">
    <source>
        <dbReference type="ARBA" id="ARBA00022598"/>
    </source>
</evidence>
<evidence type="ECO:0000256" key="11">
    <source>
        <dbReference type="ARBA" id="ARBA00022884"/>
    </source>
</evidence>
<feature type="binding site" evidence="15">
    <location>
        <position position="469"/>
    </location>
    <ligand>
        <name>Mg(2+)</name>
        <dbReference type="ChEBI" id="CHEBI:18420"/>
        <note>shared with alpha subunit</note>
    </ligand>
</feature>
<sequence>MRVVLSWMSEFADLPDDPALIAEACGSLGLSVESIETVGSDLEGVVVAKVLDVRAHPDADRIRLVDVDAGDGEALQIACGASNLEPGILVPLATIGTVMPDGMEIARRKMRGEWSNGMLSSAKELGLGDDHEGILHLSGDLPLGAPVGEALGLSAEVVIELEVEANRPDALSMAGVARDLAAYFGVPFALPDPRVATSGTDAAELASVRIDDVDLCGRFVARVLSGIDPAAESPRWMAQRLIAAGMRPISAVVDVSNYVMLELGQPSHTYDLAKVPDGELVVRDGRDGETIETLDGVTRTLTAGDGVIADGTGTAVGIAGVMGGASTEISPSTTDVLLELAWWRPERIQVSSDRLNVYSEAGTRYRRGADVGMAPLAARRGAQLLVDHAGAQLHPGVIDEAGIAPEPTVITLRTAQVNRITGGSLDAGRIAEHLRSIGFEVATHEVGSLEVTVPSWRPDATGEIDLIEEVARLEGYNTFPRATVTSAFVGALSPSQADTRMLRRTLVGRGLTEVAPLPFLSAADLDRFGLAELGAPSVVNPLVAEQSVLRPSLLPGLVDTLGANARARSTGLCIFEIGTVFPGRSVVDDPLAADTVLVGERTDLGAALGGAAAPEAVELLGVLLDSLGFGAPELDQHSGALSGGLHPTRSATVAVDGVVVGEVGEVDPAVLAAAEVNERVAWLRLDLRALLALPHPPALARPVSHYPVAVMDLAFVLDETIPAGRLRSALTGAGGDLLERLELFDEFRGDAIGEGNKSLAWSVVLRAPDHTLSDDEVTAARAALIDAAESLGAALRS</sequence>
<dbReference type="GO" id="GO:0000049">
    <property type="term" value="F:tRNA binding"/>
    <property type="evidence" value="ECO:0007669"/>
    <property type="project" value="UniProtKB-UniRule"/>
</dbReference>
<dbReference type="PROSITE" id="PS51483">
    <property type="entry name" value="B5"/>
    <property type="match status" value="1"/>
</dbReference>
<keyword evidence="10 15" id="KW-0460">Magnesium</keyword>
<comment type="subcellular location">
    <subcellularLocation>
        <location evidence="1 15">Cytoplasm</location>
    </subcellularLocation>
</comment>
<dbReference type="GO" id="GO:0006432">
    <property type="term" value="P:phenylalanyl-tRNA aminoacylation"/>
    <property type="evidence" value="ECO:0007669"/>
    <property type="project" value="UniProtKB-UniRule"/>
</dbReference>
<dbReference type="SUPFAM" id="SSF55681">
    <property type="entry name" value="Class II aaRS and biotin synthetases"/>
    <property type="match status" value="1"/>
</dbReference>
<comment type="similarity">
    <text evidence="2 15">Belongs to the phenylalanyl-tRNA synthetase beta subunit family. Type 1 subfamily.</text>
</comment>
<comment type="catalytic activity">
    <reaction evidence="14 15">
        <text>tRNA(Phe) + L-phenylalanine + ATP = L-phenylalanyl-tRNA(Phe) + AMP + diphosphate + H(+)</text>
        <dbReference type="Rhea" id="RHEA:19413"/>
        <dbReference type="Rhea" id="RHEA-COMP:9668"/>
        <dbReference type="Rhea" id="RHEA-COMP:9699"/>
        <dbReference type="ChEBI" id="CHEBI:15378"/>
        <dbReference type="ChEBI" id="CHEBI:30616"/>
        <dbReference type="ChEBI" id="CHEBI:33019"/>
        <dbReference type="ChEBI" id="CHEBI:58095"/>
        <dbReference type="ChEBI" id="CHEBI:78442"/>
        <dbReference type="ChEBI" id="CHEBI:78531"/>
        <dbReference type="ChEBI" id="CHEBI:456215"/>
        <dbReference type="EC" id="6.1.1.20"/>
    </reaction>
</comment>
<feature type="domain" description="FDX-ACB" evidence="18">
    <location>
        <begin position="704"/>
        <end position="796"/>
    </location>
</feature>
<comment type="caution">
    <text evidence="20">The sequence shown here is derived from an EMBL/GenBank/DDBJ whole genome shotgun (WGS) entry which is preliminary data.</text>
</comment>
<feature type="binding site" evidence="15">
    <location>
        <position position="465"/>
    </location>
    <ligand>
        <name>Mg(2+)</name>
        <dbReference type="ChEBI" id="CHEBI:18420"/>
        <note>shared with alpha subunit</note>
    </ligand>
</feature>
<dbReference type="GO" id="GO:0004826">
    <property type="term" value="F:phenylalanine-tRNA ligase activity"/>
    <property type="evidence" value="ECO:0007669"/>
    <property type="project" value="UniProtKB-UniRule"/>
</dbReference>
<dbReference type="SMART" id="SM00874">
    <property type="entry name" value="B5"/>
    <property type="match status" value="1"/>
</dbReference>
<comment type="subunit">
    <text evidence="3 15">Tetramer of two alpha and two beta subunits.</text>
</comment>
<dbReference type="InterPro" id="IPR045060">
    <property type="entry name" value="Phe-tRNA-ligase_IIc_bsu"/>
</dbReference>
<reference evidence="20 21" key="1">
    <citation type="submission" date="2020-10" db="EMBL/GenBank/DDBJ databases">
        <title>Connecting structure to function with the recovery of over 1000 high-quality activated sludge metagenome-assembled genomes encoding full-length rRNA genes using long-read sequencing.</title>
        <authorList>
            <person name="Singleton C.M."/>
            <person name="Petriglieri F."/>
            <person name="Kristensen J.M."/>
            <person name="Kirkegaard R.H."/>
            <person name="Michaelsen T.Y."/>
            <person name="Andersen M.H."/>
            <person name="Karst S.M."/>
            <person name="Dueholm M.S."/>
            <person name="Nielsen P.H."/>
            <person name="Albertsen M."/>
        </authorList>
    </citation>
    <scope>NUCLEOTIDE SEQUENCE [LARGE SCALE GENOMIC DNA]</scope>
    <source>
        <strain evidence="20">Lyne_18-Q3-R50-59_MAXAC.006</strain>
    </source>
</reference>
<dbReference type="InterPro" id="IPR004532">
    <property type="entry name" value="Phe-tRNA-ligase_IIc_bsu_bact"/>
</dbReference>
<dbReference type="PROSITE" id="PS50886">
    <property type="entry name" value="TRBD"/>
    <property type="match status" value="1"/>
</dbReference>
<dbReference type="Proteomes" id="UP000727993">
    <property type="component" value="Unassembled WGS sequence"/>
</dbReference>
<evidence type="ECO:0000256" key="3">
    <source>
        <dbReference type="ARBA" id="ARBA00011209"/>
    </source>
</evidence>
<keyword evidence="8 15" id="KW-0547">Nucleotide-binding</keyword>
<dbReference type="InterPro" id="IPR012340">
    <property type="entry name" value="NA-bd_OB-fold"/>
</dbReference>
<dbReference type="Pfam" id="PF01588">
    <property type="entry name" value="tRNA_bind"/>
    <property type="match status" value="1"/>
</dbReference>
<keyword evidence="5 16" id="KW-0820">tRNA-binding</keyword>
<dbReference type="CDD" id="cd02796">
    <property type="entry name" value="tRNA_bind_bactPheRS"/>
    <property type="match status" value="1"/>
</dbReference>
<dbReference type="Gene3D" id="3.30.930.10">
    <property type="entry name" value="Bira Bifunctional Protein, Domain 2"/>
    <property type="match status" value="1"/>
</dbReference>
<proteinExistence type="inferred from homology"/>
<evidence type="ECO:0000259" key="18">
    <source>
        <dbReference type="PROSITE" id="PS51447"/>
    </source>
</evidence>
<dbReference type="HAMAP" id="MF_00283">
    <property type="entry name" value="Phe_tRNA_synth_beta1"/>
    <property type="match status" value="1"/>
</dbReference>
<dbReference type="Gene3D" id="3.30.70.380">
    <property type="entry name" value="Ferrodoxin-fold anticodon-binding domain"/>
    <property type="match status" value="1"/>
</dbReference>
<dbReference type="GO" id="GO:0009328">
    <property type="term" value="C:phenylalanine-tRNA ligase complex"/>
    <property type="evidence" value="ECO:0007669"/>
    <property type="project" value="TreeGrafter"/>
</dbReference>
<dbReference type="Pfam" id="PF17759">
    <property type="entry name" value="tRNA_synthFbeta"/>
    <property type="match status" value="1"/>
</dbReference>
<evidence type="ECO:0000256" key="4">
    <source>
        <dbReference type="ARBA" id="ARBA00022490"/>
    </source>
</evidence>
<feature type="domain" description="B5" evidence="19">
    <location>
        <begin position="405"/>
        <end position="481"/>
    </location>
</feature>
<dbReference type="PANTHER" id="PTHR10947">
    <property type="entry name" value="PHENYLALANYL-TRNA SYNTHETASE BETA CHAIN AND LEUCINE-RICH REPEAT-CONTAINING PROTEIN 47"/>
    <property type="match status" value="1"/>
</dbReference>
<dbReference type="SMART" id="SM00873">
    <property type="entry name" value="B3_4"/>
    <property type="match status" value="1"/>
</dbReference>
<dbReference type="Gene3D" id="3.50.40.10">
    <property type="entry name" value="Phenylalanyl-trna Synthetase, Chain B, domain 3"/>
    <property type="match status" value="1"/>
</dbReference>
<dbReference type="Pfam" id="PF03484">
    <property type="entry name" value="B5"/>
    <property type="match status" value="1"/>
</dbReference>
<keyword evidence="6 15" id="KW-0436">Ligase</keyword>
<name>A0A936NET0_9ACTN</name>
<dbReference type="Pfam" id="PF03147">
    <property type="entry name" value="FDX-ACB"/>
    <property type="match status" value="1"/>
</dbReference>
<evidence type="ECO:0000256" key="5">
    <source>
        <dbReference type="ARBA" id="ARBA00022555"/>
    </source>
</evidence>
<dbReference type="SUPFAM" id="SSF56037">
    <property type="entry name" value="PheT/TilS domain"/>
    <property type="match status" value="1"/>
</dbReference>
<dbReference type="NCBIfam" id="NF045760">
    <property type="entry name" value="YtpR"/>
    <property type="match status" value="1"/>
</dbReference>
<dbReference type="GO" id="GO:0005524">
    <property type="term" value="F:ATP binding"/>
    <property type="evidence" value="ECO:0007669"/>
    <property type="project" value="UniProtKB-UniRule"/>
</dbReference>
<keyword evidence="9 15" id="KW-0067">ATP-binding</keyword>
<keyword evidence="13 15" id="KW-0030">Aminoacyl-tRNA synthetase</keyword>
<dbReference type="PANTHER" id="PTHR10947:SF0">
    <property type="entry name" value="PHENYLALANINE--TRNA LIGASE BETA SUBUNIT"/>
    <property type="match status" value="1"/>
</dbReference>
<dbReference type="NCBIfam" id="TIGR00472">
    <property type="entry name" value="pheT_bact"/>
    <property type="match status" value="1"/>
</dbReference>
<dbReference type="Gene3D" id="2.40.50.140">
    <property type="entry name" value="Nucleic acid-binding proteins"/>
    <property type="match status" value="1"/>
</dbReference>
<dbReference type="InterPro" id="IPR020825">
    <property type="entry name" value="Phe-tRNA_synthase-like_B3/B4"/>
</dbReference>
<evidence type="ECO:0000256" key="13">
    <source>
        <dbReference type="ARBA" id="ARBA00023146"/>
    </source>
</evidence>
<dbReference type="InterPro" id="IPR045864">
    <property type="entry name" value="aa-tRNA-synth_II/BPL/LPL"/>
</dbReference>
<protein>
    <recommendedName>
        <fullName evidence="15">Phenylalanine--tRNA ligase beta subunit</fullName>
        <ecNumber evidence="15">6.1.1.20</ecNumber>
    </recommendedName>
    <alternativeName>
        <fullName evidence="15">Phenylalanyl-tRNA synthetase beta subunit</fullName>
        <shortName evidence="15">PheRS</shortName>
    </alternativeName>
</protein>
<evidence type="ECO:0000256" key="16">
    <source>
        <dbReference type="PROSITE-ProRule" id="PRU00209"/>
    </source>
</evidence>
<organism evidence="20 21">
    <name type="scientific">Candidatus Neomicrothrix subdominans</name>
    <dbReference type="NCBI Taxonomy" id="2954438"/>
    <lineage>
        <taxon>Bacteria</taxon>
        <taxon>Bacillati</taxon>
        <taxon>Actinomycetota</taxon>
        <taxon>Acidimicrobiia</taxon>
        <taxon>Acidimicrobiales</taxon>
        <taxon>Microthrixaceae</taxon>
        <taxon>Candidatus Neomicrothrix</taxon>
    </lineage>
</organism>
<evidence type="ECO:0000256" key="15">
    <source>
        <dbReference type="HAMAP-Rule" id="MF_00283"/>
    </source>
</evidence>
<comment type="cofactor">
    <cofactor evidence="15">
        <name>Mg(2+)</name>
        <dbReference type="ChEBI" id="CHEBI:18420"/>
    </cofactor>
    <text evidence="15">Binds 2 magnesium ions per tetramer.</text>
</comment>
<evidence type="ECO:0000313" key="20">
    <source>
        <dbReference type="EMBL" id="MBK9299000.1"/>
    </source>
</evidence>
<evidence type="ECO:0000259" key="17">
    <source>
        <dbReference type="PROSITE" id="PS50886"/>
    </source>
</evidence>
<feature type="domain" description="TRNA-binding" evidence="17">
    <location>
        <begin position="39"/>
        <end position="148"/>
    </location>
</feature>
<gene>
    <name evidence="15" type="primary">pheT</name>
    <name evidence="20" type="ORF">IPN02_19675</name>
</gene>
<dbReference type="InterPro" id="IPR041616">
    <property type="entry name" value="PheRS_beta_core"/>
</dbReference>
<dbReference type="EMBL" id="JADJZA010000011">
    <property type="protein sequence ID" value="MBK9299000.1"/>
    <property type="molecule type" value="Genomic_DNA"/>
</dbReference>
<feature type="binding site" evidence="15">
    <location>
        <position position="468"/>
    </location>
    <ligand>
        <name>Mg(2+)</name>
        <dbReference type="ChEBI" id="CHEBI:18420"/>
        <note>shared with alpha subunit</note>
    </ligand>
</feature>
<evidence type="ECO:0000256" key="8">
    <source>
        <dbReference type="ARBA" id="ARBA00022741"/>
    </source>
</evidence>
<dbReference type="SUPFAM" id="SSF50249">
    <property type="entry name" value="Nucleic acid-binding proteins"/>
    <property type="match status" value="1"/>
</dbReference>
<keyword evidence="12 15" id="KW-0648">Protein biosynthesis</keyword>
<dbReference type="AlphaFoldDB" id="A0A936NET0"/>
<evidence type="ECO:0000256" key="14">
    <source>
        <dbReference type="ARBA" id="ARBA00049255"/>
    </source>
</evidence>
<keyword evidence="4 15" id="KW-0963">Cytoplasm</keyword>
<evidence type="ECO:0000256" key="7">
    <source>
        <dbReference type="ARBA" id="ARBA00022723"/>
    </source>
</evidence>
<evidence type="ECO:0000256" key="12">
    <source>
        <dbReference type="ARBA" id="ARBA00022917"/>
    </source>
</evidence>
<dbReference type="SUPFAM" id="SSF54991">
    <property type="entry name" value="Anticodon-binding domain of PheRS"/>
    <property type="match status" value="1"/>
</dbReference>
<feature type="binding site" evidence="15">
    <location>
        <position position="459"/>
    </location>
    <ligand>
        <name>Mg(2+)</name>
        <dbReference type="ChEBI" id="CHEBI:18420"/>
        <note>shared with alpha subunit</note>
    </ligand>
</feature>
<dbReference type="Gene3D" id="3.30.56.10">
    <property type="match status" value="2"/>
</dbReference>
<dbReference type="InterPro" id="IPR036690">
    <property type="entry name" value="Fdx_antiC-bd_sf"/>
</dbReference>
<dbReference type="InterPro" id="IPR005147">
    <property type="entry name" value="tRNA_synthase_B5-dom"/>
</dbReference>
<evidence type="ECO:0000313" key="21">
    <source>
        <dbReference type="Proteomes" id="UP000727993"/>
    </source>
</evidence>
<dbReference type="InterPro" id="IPR005146">
    <property type="entry name" value="B3/B4_tRNA-bd"/>
</dbReference>
<dbReference type="InterPro" id="IPR009061">
    <property type="entry name" value="DNA-bd_dom_put_sf"/>
</dbReference>
<evidence type="ECO:0000256" key="1">
    <source>
        <dbReference type="ARBA" id="ARBA00004496"/>
    </source>
</evidence>
<keyword evidence="11 16" id="KW-0694">RNA-binding</keyword>